<evidence type="ECO:0000313" key="2">
    <source>
        <dbReference type="EMBL" id="SPQ24703.1"/>
    </source>
</evidence>
<feature type="region of interest" description="Disordered" evidence="1">
    <location>
        <begin position="170"/>
        <end position="229"/>
    </location>
</feature>
<name>A0A3S4D7B2_9PEZI</name>
<gene>
    <name evidence="2" type="ORF">TT172_LOCUS7122</name>
</gene>
<feature type="compositionally biased region" description="Low complexity" evidence="1">
    <location>
        <begin position="259"/>
        <end position="276"/>
    </location>
</feature>
<feature type="compositionally biased region" description="Low complexity" evidence="1">
    <location>
        <begin position="170"/>
        <end position="179"/>
    </location>
</feature>
<feature type="region of interest" description="Disordered" evidence="1">
    <location>
        <begin position="1"/>
        <end position="36"/>
    </location>
</feature>
<feature type="region of interest" description="Disordered" evidence="1">
    <location>
        <begin position="251"/>
        <end position="276"/>
    </location>
</feature>
<dbReference type="AlphaFoldDB" id="A0A3S4D7B2"/>
<sequence length="414" mass="44159">MPTKRLSLSSDSSSDLAEAPPKRTQRTHEENQERAYIAASRRADRDIEHRIRSALKASECRKKRTGRGLKITREAVLGDEQYESDDDDNTACRFPIPAASNPSQAATANRADRYAEVDALFAQHFPHVQLSSRWATHRPQHQQPLSHSYPAPSLNIHMAFMRQFQAPEVAPASASQASPLPTPPSSYPLPPACEGKSRSMSPLALEGSPTRPSSSVSKAPPETASASTTGLGISMLDHSAATNYFLDSSSVDAQPLPETTQPGYPYDTTTTTTSQTASTPLVQAVFPEAHGLGDGRWYRGEPGAAPIGDGGWHVRNLSLPSTMKAYQFPFDMAATTTAGDETMADSIPAPAPAPVDPAVVLATVAAAAQVPEASQDALGETGNTLSPLPPQLNEPWADWVDLDGEVPPPVGVKV</sequence>
<proteinExistence type="predicted"/>
<organism evidence="2 3">
    <name type="scientific">Thermothielavioides terrestris</name>
    <dbReference type="NCBI Taxonomy" id="2587410"/>
    <lineage>
        <taxon>Eukaryota</taxon>
        <taxon>Fungi</taxon>
        <taxon>Dikarya</taxon>
        <taxon>Ascomycota</taxon>
        <taxon>Pezizomycotina</taxon>
        <taxon>Sordariomycetes</taxon>
        <taxon>Sordariomycetidae</taxon>
        <taxon>Sordariales</taxon>
        <taxon>Chaetomiaceae</taxon>
        <taxon>Thermothielavioides</taxon>
    </lineage>
</organism>
<dbReference type="EMBL" id="OUUZ01000013">
    <property type="protein sequence ID" value="SPQ24703.1"/>
    <property type="molecule type" value="Genomic_DNA"/>
</dbReference>
<feature type="compositionally biased region" description="Low complexity" evidence="1">
    <location>
        <begin position="1"/>
        <end position="16"/>
    </location>
</feature>
<evidence type="ECO:0000256" key="1">
    <source>
        <dbReference type="SAM" id="MobiDB-lite"/>
    </source>
</evidence>
<accession>A0A3S4D7B2</accession>
<protein>
    <submittedName>
        <fullName evidence="2">84c5debe-5749-4286-bb32-7be6e529354a</fullName>
    </submittedName>
</protein>
<evidence type="ECO:0000313" key="3">
    <source>
        <dbReference type="Proteomes" id="UP000289323"/>
    </source>
</evidence>
<dbReference type="Proteomes" id="UP000289323">
    <property type="component" value="Unassembled WGS sequence"/>
</dbReference>
<feature type="compositionally biased region" description="Pro residues" evidence="1">
    <location>
        <begin position="180"/>
        <end position="191"/>
    </location>
</feature>
<reference evidence="2 3" key="1">
    <citation type="submission" date="2018-04" db="EMBL/GenBank/DDBJ databases">
        <authorList>
            <person name="Huttner S."/>
            <person name="Dainat J."/>
        </authorList>
    </citation>
    <scope>NUCLEOTIDE SEQUENCE [LARGE SCALE GENOMIC DNA]</scope>
</reference>